<evidence type="ECO:0000256" key="3">
    <source>
        <dbReference type="ARBA" id="ARBA00023163"/>
    </source>
</evidence>
<dbReference type="PANTHER" id="PTHR43280">
    <property type="entry name" value="ARAC-FAMILY TRANSCRIPTIONAL REGULATOR"/>
    <property type="match status" value="1"/>
</dbReference>
<dbReference type="PRINTS" id="PR00032">
    <property type="entry name" value="HTHARAC"/>
</dbReference>
<dbReference type="SUPFAM" id="SSF46689">
    <property type="entry name" value="Homeodomain-like"/>
    <property type="match status" value="1"/>
</dbReference>
<dbReference type="PROSITE" id="PS00041">
    <property type="entry name" value="HTH_ARAC_FAMILY_1"/>
    <property type="match status" value="1"/>
</dbReference>
<dbReference type="GO" id="GO:0003700">
    <property type="term" value="F:DNA-binding transcription factor activity"/>
    <property type="evidence" value="ECO:0007669"/>
    <property type="project" value="InterPro"/>
</dbReference>
<dbReference type="RefSeq" id="WP_152261444.1">
    <property type="nucleotide sequence ID" value="NZ_CP045143.1"/>
</dbReference>
<keyword evidence="1" id="KW-0805">Transcription regulation</keyword>
<keyword evidence="2" id="KW-0238">DNA-binding</keyword>
<dbReference type="Pfam" id="PF12833">
    <property type="entry name" value="HTH_18"/>
    <property type="match status" value="1"/>
</dbReference>
<dbReference type="GO" id="GO:0043565">
    <property type="term" value="F:sequence-specific DNA binding"/>
    <property type="evidence" value="ECO:0007669"/>
    <property type="project" value="InterPro"/>
</dbReference>
<dbReference type="PROSITE" id="PS01124">
    <property type="entry name" value="HTH_ARAC_FAMILY_2"/>
    <property type="match status" value="1"/>
</dbReference>
<name>A0A5P8M7Y3_9LACO</name>
<dbReference type="PANTHER" id="PTHR43280:SF28">
    <property type="entry name" value="HTH-TYPE TRANSCRIPTIONAL ACTIVATOR RHAS"/>
    <property type="match status" value="1"/>
</dbReference>
<dbReference type="InterPro" id="IPR037923">
    <property type="entry name" value="HTH-like"/>
</dbReference>
<keyword evidence="3" id="KW-0804">Transcription</keyword>
<reference evidence="5 6" key="1">
    <citation type="submission" date="2019-10" db="EMBL/GenBank/DDBJ databases">
        <title>The completed genome of Lactobacillus harbinensis M1.</title>
        <authorList>
            <person name="Zheng Y."/>
        </authorList>
    </citation>
    <scope>NUCLEOTIDE SEQUENCE [LARGE SCALE GENOMIC DNA]</scope>
    <source>
        <strain evidence="5 6">M1</strain>
    </source>
</reference>
<accession>A0A5P8M7Y3</accession>
<dbReference type="InterPro" id="IPR009057">
    <property type="entry name" value="Homeodomain-like_sf"/>
</dbReference>
<dbReference type="EMBL" id="CP045143">
    <property type="protein sequence ID" value="QFR24593.1"/>
    <property type="molecule type" value="Genomic_DNA"/>
</dbReference>
<evidence type="ECO:0000313" key="6">
    <source>
        <dbReference type="Proteomes" id="UP000326779"/>
    </source>
</evidence>
<dbReference type="InterPro" id="IPR018062">
    <property type="entry name" value="HTH_AraC-typ_CS"/>
</dbReference>
<dbReference type="Gene3D" id="1.10.10.60">
    <property type="entry name" value="Homeodomain-like"/>
    <property type="match status" value="2"/>
</dbReference>
<dbReference type="Proteomes" id="UP000326779">
    <property type="component" value="Chromosome"/>
</dbReference>
<organism evidence="5 6">
    <name type="scientific">Schleiferilactobacillus harbinensis</name>
    <dbReference type="NCBI Taxonomy" id="304207"/>
    <lineage>
        <taxon>Bacteria</taxon>
        <taxon>Bacillati</taxon>
        <taxon>Bacillota</taxon>
        <taxon>Bacilli</taxon>
        <taxon>Lactobacillales</taxon>
        <taxon>Lactobacillaceae</taxon>
        <taxon>Schleiferilactobacillus</taxon>
    </lineage>
</organism>
<protein>
    <submittedName>
        <fullName evidence="5">Helix-turn-helix domain-containing protein</fullName>
    </submittedName>
</protein>
<dbReference type="SUPFAM" id="SSF51215">
    <property type="entry name" value="Regulatory protein AraC"/>
    <property type="match status" value="1"/>
</dbReference>
<dbReference type="InterPro" id="IPR020449">
    <property type="entry name" value="Tscrpt_reg_AraC-type_HTH"/>
</dbReference>
<evidence type="ECO:0000313" key="5">
    <source>
        <dbReference type="EMBL" id="QFR24593.1"/>
    </source>
</evidence>
<dbReference type="SMART" id="SM00342">
    <property type="entry name" value="HTH_ARAC"/>
    <property type="match status" value="1"/>
</dbReference>
<sequence>MMDNQRVLTDLLKFDAVEAGYRRLYLANPYIPGSEFPLIHSWAEFVAQYQTQQKQAISIPTEPLSDIAPRFYENQFFAPRTFPTALTDTVQSLVYPPHLVSEIVAFKHLRYLPAFEHSLEFVKITYVVRGCCHFYLHGSATFLPAGSLIIVCPNINQAFFVNDDDSICLNIIMRRTTFEEAFSPLLMESNQISDFFWQMLYVKDFSDILYFPALNNPEIEDAILHLYEESQETCQHQGGSVIIMNSYVMLLFGQLIRHHLAGVQVLTGQHQRQAMPQIVHYISENKRTVTLPAIAKQFHLSKGYLSRYIKRETGYSFSTLLQKLRLKEAARLLSTSDLSVEEIIERVGYSDLSHFYRVFKATYGQTPGDFRAHEKSIQALQRPR</sequence>
<proteinExistence type="predicted"/>
<dbReference type="KEGG" id="lhb:D1010_15090"/>
<gene>
    <name evidence="5" type="ORF">D1010_15090</name>
</gene>
<evidence type="ECO:0000256" key="2">
    <source>
        <dbReference type="ARBA" id="ARBA00023125"/>
    </source>
</evidence>
<evidence type="ECO:0000259" key="4">
    <source>
        <dbReference type="PROSITE" id="PS01124"/>
    </source>
</evidence>
<evidence type="ECO:0000256" key="1">
    <source>
        <dbReference type="ARBA" id="ARBA00023015"/>
    </source>
</evidence>
<dbReference type="AlphaFoldDB" id="A0A5P8M7Y3"/>
<feature type="domain" description="HTH araC/xylS-type" evidence="4">
    <location>
        <begin position="276"/>
        <end position="373"/>
    </location>
</feature>
<dbReference type="InterPro" id="IPR018060">
    <property type="entry name" value="HTH_AraC"/>
</dbReference>